<dbReference type="Pfam" id="PF01278">
    <property type="entry name" value="Omptin"/>
    <property type="match status" value="1"/>
</dbReference>
<dbReference type="OrthoDB" id="362311at2"/>
<dbReference type="GO" id="GO:0009279">
    <property type="term" value="C:cell outer membrane"/>
    <property type="evidence" value="ECO:0007669"/>
    <property type="project" value="InterPro"/>
</dbReference>
<dbReference type="RefSeq" id="WP_014623977.1">
    <property type="nucleotide sequence ID" value="NC_017583.1"/>
</dbReference>
<dbReference type="HOGENOM" id="CLU_868508_0_0_12"/>
<organism evidence="1 2">
    <name type="scientific">Winmispira thermophila (strain ATCC 700085 / DSM 6578 / Z-1203)</name>
    <name type="common">Spirochaeta thermophila</name>
    <dbReference type="NCBI Taxonomy" id="869211"/>
    <lineage>
        <taxon>Bacteria</taxon>
        <taxon>Pseudomonadati</taxon>
        <taxon>Spirochaetota</taxon>
        <taxon>Spirochaetia</taxon>
        <taxon>Winmispirales</taxon>
        <taxon>Winmispiraceae</taxon>
        <taxon>Winmispira</taxon>
    </lineage>
</organism>
<reference evidence="1 2" key="1">
    <citation type="submission" date="2011-06" db="EMBL/GenBank/DDBJ databases">
        <title>The complete genome of Spirochaeta thermophila DSM 6578.</title>
        <authorList>
            <consortium name="US DOE Joint Genome Institute (JGI-PGF)"/>
            <person name="Lucas S."/>
            <person name="Lapidus A."/>
            <person name="Bruce D."/>
            <person name="Goodwin L."/>
            <person name="Pitluck S."/>
            <person name="Peters L."/>
            <person name="Kyrpides N."/>
            <person name="Mavromatis K."/>
            <person name="Ivanova N."/>
            <person name="Mikailova N."/>
            <person name="Pagani I."/>
            <person name="Chertkov O."/>
            <person name="Detter J.C."/>
            <person name="Tapia R."/>
            <person name="Han C."/>
            <person name="Land M."/>
            <person name="Hauser L."/>
            <person name="Markowitz V."/>
            <person name="Cheng J.-F."/>
            <person name="Hugenholtz P."/>
            <person name="Woyke T."/>
            <person name="Wu D."/>
            <person name="Spring S."/>
            <person name="Merkhoffer B."/>
            <person name="Schneider S."/>
            <person name="Klenk H.-P."/>
            <person name="Eisen J.A."/>
        </authorList>
    </citation>
    <scope>NUCLEOTIDE SEQUENCE [LARGE SCALE GENOMIC DNA]</scope>
    <source>
        <strain evidence="2">ATCC 700085 / DSM 6578 / Z-1203</strain>
    </source>
</reference>
<protein>
    <recommendedName>
        <fullName evidence="3">Protochlamydia outer membrane protein domain-containing protein</fullName>
    </recommendedName>
</protein>
<accession>G0GDF1</accession>
<dbReference type="InterPro" id="IPR000036">
    <property type="entry name" value="Peptidase_A26_omptin"/>
</dbReference>
<proteinExistence type="predicted"/>
<dbReference type="SUPFAM" id="SSF69917">
    <property type="entry name" value="OMPT-like"/>
    <property type="match status" value="1"/>
</dbReference>
<dbReference type="AlphaFoldDB" id="G0GDF1"/>
<keyword evidence="2" id="KW-1185">Reference proteome</keyword>
<dbReference type="GO" id="GO:0004190">
    <property type="term" value="F:aspartic-type endopeptidase activity"/>
    <property type="evidence" value="ECO:0007669"/>
    <property type="project" value="InterPro"/>
</dbReference>
<name>G0GDF1_WINT7</name>
<dbReference type="Proteomes" id="UP000007254">
    <property type="component" value="Chromosome"/>
</dbReference>
<dbReference type="GO" id="GO:0006508">
    <property type="term" value="P:proteolysis"/>
    <property type="evidence" value="ECO:0007669"/>
    <property type="project" value="InterPro"/>
</dbReference>
<dbReference type="InterPro" id="IPR020080">
    <property type="entry name" value="OM_adhesin/peptidase_omptin"/>
</dbReference>
<evidence type="ECO:0000313" key="1">
    <source>
        <dbReference type="EMBL" id="AEJ60577.1"/>
    </source>
</evidence>
<dbReference type="STRING" id="869211.Spith_0291"/>
<dbReference type="InterPro" id="IPR053724">
    <property type="entry name" value="OMP_A26_sf"/>
</dbReference>
<dbReference type="KEGG" id="stq:Spith_0291"/>
<evidence type="ECO:0008006" key="3">
    <source>
        <dbReference type="Google" id="ProtNLM"/>
    </source>
</evidence>
<evidence type="ECO:0000313" key="2">
    <source>
        <dbReference type="Proteomes" id="UP000007254"/>
    </source>
</evidence>
<dbReference type="EMBL" id="CP002903">
    <property type="protein sequence ID" value="AEJ60577.1"/>
    <property type="molecule type" value="Genomic_DNA"/>
</dbReference>
<dbReference type="Gene3D" id="2.40.128.90">
    <property type="entry name" value="OMPT-like"/>
    <property type="match status" value="1"/>
</dbReference>
<gene>
    <name evidence="1" type="ordered locus">Spith_0291</name>
</gene>
<sequence>MPRFRVFVWLVSVGVGGLFALDGWGFSSSLETSWFTGEAHELVYQKWDEGDHLLSRLVWPAEGWLLEAEAGLSWWRVGIEGWYAFLVGGREPGAWMEDYDYMNLGDPDPTHFSTHPVELGPYREIGGGLSFRIVDRKTVTVSLGAGWQYLHRYWSARDGYSQYPSGVGDSYDPSSGTGWPYPEWTGDEPKSSFDGEVITYEQEVMGPMLLFRCGMRPFAWLGVDSSVMWSPYPLAVTLDEHLLRDLLFLDHMAGGMLLDVEGEFEVFLWKGLSLYGRGWYRLVSMAKGDSYFKEDGTWYRAADGKSGMESTEWGLGMGMRVMVE</sequence>